<evidence type="ECO:0000256" key="9">
    <source>
        <dbReference type="PROSITE-ProRule" id="PRU01240"/>
    </source>
</evidence>
<dbReference type="InterPro" id="IPR046450">
    <property type="entry name" value="PA_dom_sf"/>
</dbReference>
<dbReference type="InterPro" id="IPR000209">
    <property type="entry name" value="Peptidase_S8/S53_dom"/>
</dbReference>
<dbReference type="PROSITE" id="PS00136">
    <property type="entry name" value="SUBTILASE_ASP"/>
    <property type="match status" value="1"/>
</dbReference>
<evidence type="ECO:0000256" key="1">
    <source>
        <dbReference type="ARBA" id="ARBA00011073"/>
    </source>
</evidence>
<dbReference type="Pfam" id="PF02225">
    <property type="entry name" value="PA"/>
    <property type="match status" value="1"/>
</dbReference>
<dbReference type="GO" id="GO:0016020">
    <property type="term" value="C:membrane"/>
    <property type="evidence" value="ECO:0007669"/>
    <property type="project" value="InterPro"/>
</dbReference>
<dbReference type="InterPro" id="IPR023827">
    <property type="entry name" value="Peptidase_S8_Asp-AS"/>
</dbReference>
<keyword evidence="5" id="KW-0732">Signal</keyword>
<evidence type="ECO:0000256" key="10">
    <source>
        <dbReference type="RuleBase" id="RU003355"/>
    </source>
</evidence>
<gene>
    <name evidence="14" type="ORF">BCR41DRAFT_291924</name>
</gene>
<sequence length="664" mass="70044">PEVTSPHSMTGVDIVHKKYKLTGRGIKIGIIDTGIDYKHPSFAAPGAKEGCFARYGKDCRIKYGWDFVGDDYTGRNEPKPSSDPRDCQGHGSHVAGIIGSSPLTSKTVPKPPQPFVGVAPEATLGAYRVFGCDGSSGDDIILAAMELAFNDGMDIINLSLGGGSAYKNNPIAILGDRLAARGMALAAAAGNDGTEGVWMVADAGLGDLSSCVASFDNTHGLYDSVSYGGVAHPYFPSESYGQRIKLPASASLVPIFEEDGSLSDGCDPAVYETINVKDKVVLAFGDFSRCNSGARASNAQTAGAVGILIQTTPFGLVAVGGIPNFPMGSVENKAGNNMVTVWKKDPKTSLVWSKKPSNFLIEGGGAPSDFSSFGLDGELRSKPDLAAPGGNILSALPLGQDAYGVFSGTSMATPYIAGAHALYMQAKGSRPRGDRIRQVLKNTATIATNYGSKIKASAAKQGAGLVNVLNAITTTTSISPDHIDLLDSTHFKRTVEIRVKNEGKHTETYSLSHIPAEALNSYPDKNTFPFSNPIIEADYATVKFSADKVKIPAGKTAKITLTFKEPKKGDAFSFPLYSGFVVATPKSKGGVAVHVPYTGIKGDIAKVPTLDTDNGFPMLLSVKSNGQLTPITPEYQFNLAMDEWPAVITRLGSHTPDLSIRIFD</sequence>
<evidence type="ECO:0000256" key="7">
    <source>
        <dbReference type="ARBA" id="ARBA00022825"/>
    </source>
</evidence>
<evidence type="ECO:0000259" key="12">
    <source>
        <dbReference type="Pfam" id="PF02225"/>
    </source>
</evidence>
<feature type="active site" description="Charge relay system" evidence="8 9">
    <location>
        <position position="410"/>
    </location>
</feature>
<dbReference type="PROSITE" id="PS51892">
    <property type="entry name" value="SUBTILASE"/>
    <property type="match status" value="1"/>
</dbReference>
<dbReference type="RefSeq" id="XP_021886403.1">
    <property type="nucleotide sequence ID" value="XM_022020359.1"/>
</dbReference>
<protein>
    <submittedName>
        <fullName evidence="14">Peptidase S8/S53 domain-containing protein</fullName>
    </submittedName>
</protein>
<keyword evidence="6 9" id="KW-0378">Hydrolase</keyword>
<evidence type="ECO:0000313" key="14">
    <source>
        <dbReference type="EMBL" id="ORZ28730.1"/>
    </source>
</evidence>
<comment type="similarity">
    <text evidence="1 9 10">Belongs to the peptidase S8 family.</text>
</comment>
<dbReference type="PROSITE" id="PS00137">
    <property type="entry name" value="SUBTILASE_HIS"/>
    <property type="match status" value="1"/>
</dbReference>
<dbReference type="GO" id="GO:0004252">
    <property type="term" value="F:serine-type endopeptidase activity"/>
    <property type="evidence" value="ECO:0007669"/>
    <property type="project" value="UniProtKB-UniRule"/>
</dbReference>
<organism evidence="14 15">
    <name type="scientific">Lobosporangium transversale</name>
    <dbReference type="NCBI Taxonomy" id="64571"/>
    <lineage>
        <taxon>Eukaryota</taxon>
        <taxon>Fungi</taxon>
        <taxon>Fungi incertae sedis</taxon>
        <taxon>Mucoromycota</taxon>
        <taxon>Mortierellomycotina</taxon>
        <taxon>Mortierellomycetes</taxon>
        <taxon>Mortierellales</taxon>
        <taxon>Mortierellaceae</taxon>
        <taxon>Lobosporangium</taxon>
    </lineage>
</organism>
<evidence type="ECO:0000256" key="6">
    <source>
        <dbReference type="ARBA" id="ARBA00022801"/>
    </source>
</evidence>
<dbReference type="AlphaFoldDB" id="A0A1Y2H2D1"/>
<dbReference type="Proteomes" id="UP000193648">
    <property type="component" value="Unassembled WGS sequence"/>
</dbReference>
<dbReference type="Pfam" id="PF00082">
    <property type="entry name" value="Peptidase_S8"/>
    <property type="match status" value="1"/>
</dbReference>
<dbReference type="InParanoid" id="A0A1Y2H2D1"/>
<dbReference type="OrthoDB" id="10256524at2759"/>
<evidence type="ECO:0000256" key="2">
    <source>
        <dbReference type="ARBA" id="ARBA00022512"/>
    </source>
</evidence>
<dbReference type="SUPFAM" id="SSF52743">
    <property type="entry name" value="Subtilisin-like"/>
    <property type="match status" value="1"/>
</dbReference>
<evidence type="ECO:0000256" key="4">
    <source>
        <dbReference type="ARBA" id="ARBA00022670"/>
    </source>
</evidence>
<dbReference type="InterPro" id="IPR010435">
    <property type="entry name" value="C5a/SBT2-like_Fn3"/>
</dbReference>
<name>A0A1Y2H2D1_9FUNG</name>
<feature type="active site" description="Charge relay system" evidence="8 9">
    <location>
        <position position="90"/>
    </location>
</feature>
<evidence type="ECO:0000259" key="11">
    <source>
        <dbReference type="Pfam" id="PF00082"/>
    </source>
</evidence>
<keyword evidence="3" id="KW-0964">Secreted</keyword>
<reference evidence="14 15" key="1">
    <citation type="submission" date="2016-07" db="EMBL/GenBank/DDBJ databases">
        <title>Pervasive Adenine N6-methylation of Active Genes in Fungi.</title>
        <authorList>
            <consortium name="DOE Joint Genome Institute"/>
            <person name="Mondo S.J."/>
            <person name="Dannebaum R.O."/>
            <person name="Kuo R.C."/>
            <person name="Labutti K."/>
            <person name="Haridas S."/>
            <person name="Kuo A."/>
            <person name="Salamov A."/>
            <person name="Ahrendt S.R."/>
            <person name="Lipzen A."/>
            <person name="Sullivan W."/>
            <person name="Andreopoulos W.B."/>
            <person name="Clum A."/>
            <person name="Lindquist E."/>
            <person name="Daum C."/>
            <person name="Ramamoorthy G.K."/>
            <person name="Gryganskyi A."/>
            <person name="Culley D."/>
            <person name="Magnuson J.K."/>
            <person name="James T.Y."/>
            <person name="O'Malley M.A."/>
            <person name="Stajich J.E."/>
            <person name="Spatafora J.W."/>
            <person name="Visel A."/>
            <person name="Grigoriev I.V."/>
        </authorList>
    </citation>
    <scope>NUCLEOTIDE SEQUENCE [LARGE SCALE GENOMIC DNA]</scope>
    <source>
        <strain evidence="14 15">NRRL 3116</strain>
    </source>
</reference>
<dbReference type="InterPro" id="IPR003137">
    <property type="entry name" value="PA_domain"/>
</dbReference>
<evidence type="ECO:0000256" key="8">
    <source>
        <dbReference type="PIRSR" id="PIRSR615500-1"/>
    </source>
</evidence>
<dbReference type="InterPro" id="IPR015500">
    <property type="entry name" value="Peptidase_S8_subtilisin-rel"/>
</dbReference>
<keyword evidence="4 9" id="KW-0645">Protease</keyword>
<dbReference type="InterPro" id="IPR023828">
    <property type="entry name" value="Peptidase_S8_Ser-AS"/>
</dbReference>
<feature type="non-terminal residue" evidence="14">
    <location>
        <position position="1"/>
    </location>
</feature>
<dbReference type="Gene3D" id="2.60.40.1710">
    <property type="entry name" value="Subtilisin-like superfamily"/>
    <property type="match status" value="1"/>
</dbReference>
<dbReference type="CDD" id="cd07489">
    <property type="entry name" value="Peptidases_S8_5"/>
    <property type="match status" value="1"/>
</dbReference>
<dbReference type="InterPro" id="IPR022398">
    <property type="entry name" value="Peptidase_S8_His-AS"/>
</dbReference>
<dbReference type="InterPro" id="IPR034187">
    <property type="entry name" value="Peptidases_S8_5"/>
</dbReference>
<dbReference type="Gene3D" id="3.50.30.30">
    <property type="match status" value="1"/>
</dbReference>
<feature type="domain" description="C5a peptidase/Subtilisin-like protease SBT2-like Fn3-like" evidence="13">
    <location>
        <begin position="491"/>
        <end position="598"/>
    </location>
</feature>
<dbReference type="GeneID" id="33562203"/>
<proteinExistence type="inferred from homology"/>
<dbReference type="SUPFAM" id="SSF52025">
    <property type="entry name" value="PA domain"/>
    <property type="match status" value="1"/>
</dbReference>
<dbReference type="GO" id="GO:0005615">
    <property type="term" value="C:extracellular space"/>
    <property type="evidence" value="ECO:0007669"/>
    <property type="project" value="TreeGrafter"/>
</dbReference>
<feature type="domain" description="PA" evidence="12">
    <location>
        <begin position="262"/>
        <end position="336"/>
    </location>
</feature>
<dbReference type="STRING" id="64571.A0A1Y2H2D1"/>
<feature type="non-terminal residue" evidence="14">
    <location>
        <position position="664"/>
    </location>
</feature>
<evidence type="ECO:0000256" key="5">
    <source>
        <dbReference type="ARBA" id="ARBA00022729"/>
    </source>
</evidence>
<dbReference type="Pfam" id="PF06280">
    <property type="entry name" value="fn3_5"/>
    <property type="match status" value="1"/>
</dbReference>
<keyword evidence="2" id="KW-0134">Cell wall</keyword>
<dbReference type="Gene3D" id="3.40.50.200">
    <property type="entry name" value="Peptidase S8/S53 domain"/>
    <property type="match status" value="1"/>
</dbReference>
<dbReference type="InterPro" id="IPR036852">
    <property type="entry name" value="Peptidase_S8/S53_dom_sf"/>
</dbReference>
<dbReference type="PANTHER" id="PTHR43806:SF66">
    <property type="entry name" value="SERIN ENDOPEPTIDASE"/>
    <property type="match status" value="1"/>
</dbReference>
<dbReference type="EMBL" id="MCFF01000001">
    <property type="protein sequence ID" value="ORZ28730.1"/>
    <property type="molecule type" value="Genomic_DNA"/>
</dbReference>
<keyword evidence="7 9" id="KW-0720">Serine protease</keyword>
<keyword evidence="15" id="KW-1185">Reference proteome</keyword>
<accession>A0A1Y2H2D1</accession>
<evidence type="ECO:0000256" key="3">
    <source>
        <dbReference type="ARBA" id="ARBA00022525"/>
    </source>
</evidence>
<dbReference type="PANTHER" id="PTHR43806">
    <property type="entry name" value="PEPTIDASE S8"/>
    <property type="match status" value="1"/>
</dbReference>
<dbReference type="PRINTS" id="PR00723">
    <property type="entry name" value="SUBTILISIN"/>
</dbReference>
<comment type="caution">
    <text evidence="14">The sequence shown here is derived from an EMBL/GenBank/DDBJ whole genome shotgun (WGS) entry which is preliminary data.</text>
</comment>
<evidence type="ECO:0000313" key="15">
    <source>
        <dbReference type="Proteomes" id="UP000193648"/>
    </source>
</evidence>
<dbReference type="PROSITE" id="PS00138">
    <property type="entry name" value="SUBTILASE_SER"/>
    <property type="match status" value="1"/>
</dbReference>
<dbReference type="InterPro" id="IPR050131">
    <property type="entry name" value="Peptidase_S8_subtilisin-like"/>
</dbReference>
<dbReference type="GO" id="GO:0006508">
    <property type="term" value="P:proteolysis"/>
    <property type="evidence" value="ECO:0007669"/>
    <property type="project" value="UniProtKB-KW"/>
</dbReference>
<evidence type="ECO:0000259" key="13">
    <source>
        <dbReference type="Pfam" id="PF06280"/>
    </source>
</evidence>
<feature type="active site" description="Charge relay system" evidence="8 9">
    <location>
        <position position="32"/>
    </location>
</feature>
<feature type="domain" description="Peptidase S8/S53" evidence="11">
    <location>
        <begin position="23"/>
        <end position="464"/>
    </location>
</feature>